<dbReference type="Proteomes" id="UP000814140">
    <property type="component" value="Unassembled WGS sequence"/>
</dbReference>
<gene>
    <name evidence="1" type="ORF">BV25DRAFT_1920827</name>
</gene>
<reference evidence="1" key="1">
    <citation type="submission" date="2021-03" db="EMBL/GenBank/DDBJ databases">
        <authorList>
            <consortium name="DOE Joint Genome Institute"/>
            <person name="Ahrendt S."/>
            <person name="Looney B.P."/>
            <person name="Miyauchi S."/>
            <person name="Morin E."/>
            <person name="Drula E."/>
            <person name="Courty P.E."/>
            <person name="Chicoki N."/>
            <person name="Fauchery L."/>
            <person name="Kohler A."/>
            <person name="Kuo A."/>
            <person name="Labutti K."/>
            <person name="Pangilinan J."/>
            <person name="Lipzen A."/>
            <person name="Riley R."/>
            <person name="Andreopoulos W."/>
            <person name="He G."/>
            <person name="Johnson J."/>
            <person name="Barry K.W."/>
            <person name="Grigoriev I.V."/>
            <person name="Nagy L."/>
            <person name="Hibbett D."/>
            <person name="Henrissat B."/>
            <person name="Matheny P.B."/>
            <person name="Labbe J."/>
            <person name="Martin F."/>
        </authorList>
    </citation>
    <scope>NUCLEOTIDE SEQUENCE</scope>
    <source>
        <strain evidence="1">HHB10654</strain>
    </source>
</reference>
<keyword evidence="2" id="KW-1185">Reference proteome</keyword>
<proteinExistence type="predicted"/>
<evidence type="ECO:0000313" key="2">
    <source>
        <dbReference type="Proteomes" id="UP000814140"/>
    </source>
</evidence>
<organism evidence="1 2">
    <name type="scientific">Artomyces pyxidatus</name>
    <dbReference type="NCBI Taxonomy" id="48021"/>
    <lineage>
        <taxon>Eukaryota</taxon>
        <taxon>Fungi</taxon>
        <taxon>Dikarya</taxon>
        <taxon>Basidiomycota</taxon>
        <taxon>Agaricomycotina</taxon>
        <taxon>Agaricomycetes</taxon>
        <taxon>Russulales</taxon>
        <taxon>Auriscalpiaceae</taxon>
        <taxon>Artomyces</taxon>
    </lineage>
</organism>
<protein>
    <submittedName>
        <fullName evidence="1">Uncharacterized protein</fullName>
    </submittedName>
</protein>
<comment type="caution">
    <text evidence="1">The sequence shown here is derived from an EMBL/GenBank/DDBJ whole genome shotgun (WGS) entry which is preliminary data.</text>
</comment>
<evidence type="ECO:0000313" key="1">
    <source>
        <dbReference type="EMBL" id="KAI0056693.1"/>
    </source>
</evidence>
<dbReference type="EMBL" id="MU277260">
    <property type="protein sequence ID" value="KAI0056693.1"/>
    <property type="molecule type" value="Genomic_DNA"/>
</dbReference>
<reference evidence="1" key="2">
    <citation type="journal article" date="2022" name="New Phytol.">
        <title>Evolutionary transition to the ectomycorrhizal habit in the genomes of a hyperdiverse lineage of mushroom-forming fungi.</title>
        <authorList>
            <person name="Looney B."/>
            <person name="Miyauchi S."/>
            <person name="Morin E."/>
            <person name="Drula E."/>
            <person name="Courty P.E."/>
            <person name="Kohler A."/>
            <person name="Kuo A."/>
            <person name="LaButti K."/>
            <person name="Pangilinan J."/>
            <person name="Lipzen A."/>
            <person name="Riley R."/>
            <person name="Andreopoulos W."/>
            <person name="He G."/>
            <person name="Johnson J."/>
            <person name="Nolan M."/>
            <person name="Tritt A."/>
            <person name="Barry K.W."/>
            <person name="Grigoriev I.V."/>
            <person name="Nagy L.G."/>
            <person name="Hibbett D."/>
            <person name="Henrissat B."/>
            <person name="Matheny P.B."/>
            <person name="Labbe J."/>
            <person name="Martin F.M."/>
        </authorList>
    </citation>
    <scope>NUCLEOTIDE SEQUENCE</scope>
    <source>
        <strain evidence="1">HHB10654</strain>
    </source>
</reference>
<name>A0ACB8SLE3_9AGAM</name>
<accession>A0ACB8SLE3</accession>
<sequence length="186" mass="19990">MAAQDISVACRAFIAKRACNATAASYAEKIVALFVLLQELDFKLVPWDGKSGQAIVDRNDLVIVYLAGAPTDPSWARTVGEAGQEMQDIAKEYGVPVEASKHAPYMVGTRELPTVSLCLSWNPAFIRLAGFASSTFCIAAPCVFNHYNAVVSAVEASQPGLSKLFKNSVYPTAVFNFGPKAVTFPH</sequence>